<dbReference type="GO" id="GO:0003676">
    <property type="term" value="F:nucleic acid binding"/>
    <property type="evidence" value="ECO:0007669"/>
    <property type="project" value="InterPro"/>
</dbReference>
<protein>
    <submittedName>
        <fullName evidence="1">Uncharacterized protein</fullName>
    </submittedName>
</protein>
<proteinExistence type="predicted"/>
<organism evidence="1 2">
    <name type="scientific">Araneus ventricosus</name>
    <name type="common">Orbweaver spider</name>
    <name type="synonym">Epeira ventricosa</name>
    <dbReference type="NCBI Taxonomy" id="182803"/>
    <lineage>
        <taxon>Eukaryota</taxon>
        <taxon>Metazoa</taxon>
        <taxon>Ecdysozoa</taxon>
        <taxon>Arthropoda</taxon>
        <taxon>Chelicerata</taxon>
        <taxon>Arachnida</taxon>
        <taxon>Araneae</taxon>
        <taxon>Araneomorphae</taxon>
        <taxon>Entelegynae</taxon>
        <taxon>Araneoidea</taxon>
        <taxon>Araneidae</taxon>
        <taxon>Araneus</taxon>
    </lineage>
</organism>
<dbReference type="AlphaFoldDB" id="A0A4Y2JLN6"/>
<sequence length="101" mass="11614">MTVTGFSYYRKTKVWILKVRINSIYNQEHILSPNFKYKTPSLNPQCHLSKELHEDKASSHTSQSTVSFLQKIEQEISIKTVPFADIPAKSPDALIHGYLCF</sequence>
<evidence type="ECO:0000313" key="2">
    <source>
        <dbReference type="Proteomes" id="UP000499080"/>
    </source>
</evidence>
<reference evidence="1 2" key="1">
    <citation type="journal article" date="2019" name="Sci. Rep.">
        <title>Orb-weaving spider Araneus ventricosus genome elucidates the spidroin gene catalogue.</title>
        <authorList>
            <person name="Kono N."/>
            <person name="Nakamura H."/>
            <person name="Ohtoshi R."/>
            <person name="Moran D.A.P."/>
            <person name="Shinohara A."/>
            <person name="Yoshida Y."/>
            <person name="Fujiwara M."/>
            <person name="Mori M."/>
            <person name="Tomita M."/>
            <person name="Arakawa K."/>
        </authorList>
    </citation>
    <scope>NUCLEOTIDE SEQUENCE [LARGE SCALE GENOMIC DNA]</scope>
</reference>
<comment type="caution">
    <text evidence="1">The sequence shown here is derived from an EMBL/GenBank/DDBJ whole genome shotgun (WGS) entry which is preliminary data.</text>
</comment>
<gene>
    <name evidence="1" type="ORF">AVEN_28386_1</name>
</gene>
<accession>A0A4Y2JLN6</accession>
<evidence type="ECO:0000313" key="1">
    <source>
        <dbReference type="EMBL" id="GBM90056.1"/>
    </source>
</evidence>
<keyword evidence="2" id="KW-1185">Reference proteome</keyword>
<dbReference type="InterPro" id="IPR036397">
    <property type="entry name" value="RNaseH_sf"/>
</dbReference>
<name>A0A4Y2JLN6_ARAVE</name>
<dbReference type="EMBL" id="BGPR01003593">
    <property type="protein sequence ID" value="GBM90056.1"/>
    <property type="molecule type" value="Genomic_DNA"/>
</dbReference>
<dbReference type="Proteomes" id="UP000499080">
    <property type="component" value="Unassembled WGS sequence"/>
</dbReference>
<dbReference type="Gene3D" id="3.30.420.10">
    <property type="entry name" value="Ribonuclease H-like superfamily/Ribonuclease H"/>
    <property type="match status" value="1"/>
</dbReference>